<reference evidence="1" key="1">
    <citation type="journal article" date="2019" name="Sci. Rep.">
        <title>Draft genome of Tanacetum cinerariifolium, the natural source of mosquito coil.</title>
        <authorList>
            <person name="Yamashiro T."/>
            <person name="Shiraishi A."/>
            <person name="Satake H."/>
            <person name="Nakayama K."/>
        </authorList>
    </citation>
    <scope>NUCLEOTIDE SEQUENCE</scope>
</reference>
<name>A0A699L469_TANCI</name>
<feature type="non-terminal residue" evidence="1">
    <location>
        <position position="1"/>
    </location>
</feature>
<gene>
    <name evidence="1" type="ORF">Tci_690304</name>
</gene>
<proteinExistence type="predicted"/>
<feature type="non-terminal residue" evidence="1">
    <location>
        <position position="111"/>
    </location>
</feature>
<dbReference type="AlphaFoldDB" id="A0A699L469"/>
<evidence type="ECO:0000313" key="1">
    <source>
        <dbReference type="EMBL" id="GFB18333.1"/>
    </source>
</evidence>
<accession>A0A699L469</accession>
<organism evidence="1">
    <name type="scientific">Tanacetum cinerariifolium</name>
    <name type="common">Dalmatian daisy</name>
    <name type="synonym">Chrysanthemum cinerariifolium</name>
    <dbReference type="NCBI Taxonomy" id="118510"/>
    <lineage>
        <taxon>Eukaryota</taxon>
        <taxon>Viridiplantae</taxon>
        <taxon>Streptophyta</taxon>
        <taxon>Embryophyta</taxon>
        <taxon>Tracheophyta</taxon>
        <taxon>Spermatophyta</taxon>
        <taxon>Magnoliopsida</taxon>
        <taxon>eudicotyledons</taxon>
        <taxon>Gunneridae</taxon>
        <taxon>Pentapetalae</taxon>
        <taxon>asterids</taxon>
        <taxon>campanulids</taxon>
        <taxon>Asterales</taxon>
        <taxon>Asteraceae</taxon>
        <taxon>Asteroideae</taxon>
        <taxon>Anthemideae</taxon>
        <taxon>Anthemidinae</taxon>
        <taxon>Tanacetum</taxon>
    </lineage>
</organism>
<dbReference type="EMBL" id="BKCJ010570127">
    <property type="protein sequence ID" value="GFB18333.1"/>
    <property type="molecule type" value="Genomic_DNA"/>
</dbReference>
<sequence length="111" mass="12308">EEVVGIVGTGYAVPLRIMLPGRVPEPEDEALQLEVVEFRVDEPELDKLVLDKLEVGFDLGIGAIGPPRPFKDGWHNSFILWRSGTGRSPFPSAAILELFKRVGSERDLLQI</sequence>
<protein>
    <submittedName>
        <fullName evidence="1">Uncharacterized protein</fullName>
    </submittedName>
</protein>
<comment type="caution">
    <text evidence="1">The sequence shown here is derived from an EMBL/GenBank/DDBJ whole genome shotgun (WGS) entry which is preliminary data.</text>
</comment>